<name>A0ACC2IAP7_9PLEO</name>
<evidence type="ECO:0000313" key="2">
    <source>
        <dbReference type="Proteomes" id="UP001153331"/>
    </source>
</evidence>
<organism evidence="1 2">
    <name type="scientific">Boeremia exigua</name>
    <dbReference type="NCBI Taxonomy" id="749465"/>
    <lineage>
        <taxon>Eukaryota</taxon>
        <taxon>Fungi</taxon>
        <taxon>Dikarya</taxon>
        <taxon>Ascomycota</taxon>
        <taxon>Pezizomycotina</taxon>
        <taxon>Dothideomycetes</taxon>
        <taxon>Pleosporomycetidae</taxon>
        <taxon>Pleosporales</taxon>
        <taxon>Pleosporineae</taxon>
        <taxon>Didymellaceae</taxon>
        <taxon>Boeremia</taxon>
    </lineage>
</organism>
<accession>A0ACC2IAP7</accession>
<dbReference type="Proteomes" id="UP001153331">
    <property type="component" value="Unassembled WGS sequence"/>
</dbReference>
<dbReference type="EMBL" id="JAPHNI010000341">
    <property type="protein sequence ID" value="KAJ8112224.1"/>
    <property type="molecule type" value="Genomic_DNA"/>
</dbReference>
<keyword evidence="2" id="KW-1185">Reference proteome</keyword>
<sequence length="603" mass="68204">MESLTRLVIFLVAFLCLAATPVVAQDESVNIYGKLDSPTYPFYIKDKGVPAPAWTSNKTEWFDVEKMPDSWQTRKYDFTVSRGMASPDGYQKHVMLVNGQFPGPMIEANWGDWIEVTIHNNISGPVEGTAMHWHGFLQKDRPWMDGVPSVSQCPIAPGASYTYRFRADRFGFSWYHSHYSAQYAGGLLGPMIIHGPSHARYDVDLGPVFITDWYHQEYFDIIKGIMGTDQTHWDLFSQSNLINGKGQYDCSKVTDGTPCDPAKAQNARFNFKSGRTHLLRLINAGAEGFEYFSIDGHKMTVIANDFVPIKPYNTTVVTLGIGQRADVLVKGTGKPGESYWMRANNSYICGQTEVGEALAELRYEGADLTKLPESQAQPFVDPGTCLDDPLEKTIPYFPIKGITDPDTVIVYNINKTINATGQQEWQVNDSAFRGNYNHPLMLLTQQGNTSYPDDPEWNVYNFGKNKTVRMIMNNLSPFETRLSHPMHLHGHDFSIVSEGIGRWDGNSTVRPQNPMRRDTVMLPRGGYVVIDVVMDNPGVWPLHCHIAWHVSEGLYINIMDQPHKFKSWKIPQAMAQTCDKWTHYTDNNIVDQIDSGLRMMEKD</sequence>
<gene>
    <name evidence="1" type="ORF">OPT61_g5364</name>
</gene>
<evidence type="ECO:0000313" key="1">
    <source>
        <dbReference type="EMBL" id="KAJ8112224.1"/>
    </source>
</evidence>
<protein>
    <submittedName>
        <fullName evidence="1">Uncharacterized protein</fullName>
    </submittedName>
</protein>
<proteinExistence type="predicted"/>
<reference evidence="1" key="1">
    <citation type="submission" date="2022-11" db="EMBL/GenBank/DDBJ databases">
        <title>Genome Sequence of Boeremia exigua.</title>
        <authorList>
            <person name="Buettner E."/>
        </authorList>
    </citation>
    <scope>NUCLEOTIDE SEQUENCE</scope>
    <source>
        <strain evidence="1">CU02</strain>
    </source>
</reference>
<comment type="caution">
    <text evidence="1">The sequence shown here is derived from an EMBL/GenBank/DDBJ whole genome shotgun (WGS) entry which is preliminary data.</text>
</comment>